<evidence type="ECO:0000313" key="8">
    <source>
        <dbReference type="EMBL" id="MDN5215334.1"/>
    </source>
</evidence>
<comment type="subcellular location">
    <subcellularLocation>
        <location evidence="1">Membrane</location>
    </subcellularLocation>
</comment>
<dbReference type="InterPro" id="IPR039910">
    <property type="entry name" value="D15-like"/>
</dbReference>
<evidence type="ECO:0000256" key="2">
    <source>
        <dbReference type="ARBA" id="ARBA00022452"/>
    </source>
</evidence>
<evidence type="ECO:0000256" key="5">
    <source>
        <dbReference type="ARBA" id="ARBA00023136"/>
    </source>
</evidence>
<keyword evidence="9" id="KW-1185">Reference proteome</keyword>
<keyword evidence="4" id="KW-0732">Signal</keyword>
<dbReference type="Gene3D" id="2.40.160.50">
    <property type="entry name" value="membrane protein fhac: a member of the omp85/tpsb transporter family"/>
    <property type="match status" value="1"/>
</dbReference>
<dbReference type="PROSITE" id="PS51779">
    <property type="entry name" value="POTRA"/>
    <property type="match status" value="2"/>
</dbReference>
<dbReference type="Proteomes" id="UP001172083">
    <property type="component" value="Unassembled WGS sequence"/>
</dbReference>
<proteinExistence type="predicted"/>
<dbReference type="InterPro" id="IPR023707">
    <property type="entry name" value="OM_assembly_BamA"/>
</dbReference>
<evidence type="ECO:0000256" key="4">
    <source>
        <dbReference type="ARBA" id="ARBA00022729"/>
    </source>
</evidence>
<comment type="caution">
    <text evidence="8">The sequence shown here is derived from an EMBL/GenBank/DDBJ whole genome shotgun (WGS) entry which is preliminary data.</text>
</comment>
<gene>
    <name evidence="8" type="ORF">QQ020_24860</name>
</gene>
<dbReference type="InterPro" id="IPR034746">
    <property type="entry name" value="POTRA"/>
</dbReference>
<dbReference type="InterPro" id="IPR010827">
    <property type="entry name" value="BamA/TamA_POTRA"/>
</dbReference>
<dbReference type="EMBL" id="JAUJEB010000006">
    <property type="protein sequence ID" value="MDN5215334.1"/>
    <property type="molecule type" value="Genomic_DNA"/>
</dbReference>
<dbReference type="Gene3D" id="3.10.20.310">
    <property type="entry name" value="membrane protein fhac"/>
    <property type="match status" value="4"/>
</dbReference>
<keyword evidence="3" id="KW-0812">Transmembrane</keyword>
<evidence type="ECO:0000313" key="9">
    <source>
        <dbReference type="Proteomes" id="UP001172083"/>
    </source>
</evidence>
<feature type="domain" description="POTRA" evidence="7">
    <location>
        <begin position="51"/>
        <end position="125"/>
    </location>
</feature>
<dbReference type="Pfam" id="PF07244">
    <property type="entry name" value="POTRA"/>
    <property type="match status" value="4"/>
</dbReference>
<feature type="domain" description="POTRA" evidence="7">
    <location>
        <begin position="425"/>
        <end position="500"/>
    </location>
</feature>
<protein>
    <submittedName>
        <fullName evidence="8">POTRA domain-containing protein</fullName>
    </submittedName>
</protein>
<dbReference type="PIRSF" id="PIRSF006076">
    <property type="entry name" value="OM_assembly_OMP85"/>
    <property type="match status" value="1"/>
</dbReference>
<dbReference type="RefSeq" id="WP_346760669.1">
    <property type="nucleotide sequence ID" value="NZ_JAUJEB010000006.1"/>
</dbReference>
<evidence type="ECO:0000256" key="6">
    <source>
        <dbReference type="ARBA" id="ARBA00023237"/>
    </source>
</evidence>
<name>A0ABT8LC38_9BACT</name>
<accession>A0ABT8LC38</accession>
<dbReference type="PANTHER" id="PTHR12815:SF47">
    <property type="entry name" value="TRANSLOCATION AND ASSEMBLY MODULE SUBUNIT TAMA"/>
    <property type="match status" value="1"/>
</dbReference>
<dbReference type="PANTHER" id="PTHR12815">
    <property type="entry name" value="SORTING AND ASSEMBLY MACHINERY SAMM50 PROTEIN FAMILY MEMBER"/>
    <property type="match status" value="1"/>
</dbReference>
<evidence type="ECO:0000259" key="7">
    <source>
        <dbReference type="PROSITE" id="PS51779"/>
    </source>
</evidence>
<evidence type="ECO:0000256" key="3">
    <source>
        <dbReference type="ARBA" id="ARBA00022692"/>
    </source>
</evidence>
<keyword evidence="6" id="KW-0998">Cell outer membrane</keyword>
<keyword evidence="2" id="KW-1134">Transmembrane beta strand</keyword>
<keyword evidence="5" id="KW-0472">Membrane</keyword>
<reference evidence="8" key="1">
    <citation type="submission" date="2023-06" db="EMBL/GenBank/DDBJ databases">
        <title>Genomic of Agaribacillus aureum.</title>
        <authorList>
            <person name="Wang G."/>
        </authorList>
    </citation>
    <scope>NUCLEOTIDE SEQUENCE</scope>
    <source>
        <strain evidence="8">BMA12</strain>
    </source>
</reference>
<evidence type="ECO:0000256" key="1">
    <source>
        <dbReference type="ARBA" id="ARBA00004370"/>
    </source>
</evidence>
<organism evidence="8 9">
    <name type="scientific">Agaribacillus aureus</name>
    <dbReference type="NCBI Taxonomy" id="3051825"/>
    <lineage>
        <taxon>Bacteria</taxon>
        <taxon>Pseudomonadati</taxon>
        <taxon>Bacteroidota</taxon>
        <taxon>Cytophagia</taxon>
        <taxon>Cytophagales</taxon>
        <taxon>Splendidivirgaceae</taxon>
        <taxon>Agaribacillus</taxon>
    </lineage>
</organism>
<sequence length="887" mass="99850">MKNIWSYGRYLVIANFLIAGVTPFALGQIRYGDQDHRNKKMEVTYDQPRAYHIAKIKVIGTEHLDHNALISLSGLKVGDRVKIPGNKITDAVNKLWSQKIMEDVGVYATDIKGDSASLVIKIKEFPRLSKITFRGISKGHQNTLKDDVDLIIGRIITEAIIKNAELAVKRFFIEKGFLNVEVKSRRILDQGGLNTATLQFEVKKKNKVKVARIFVDGNHQFSEGKLKRQMANTSEKVRISLFQGSSGRRRSPFIAAADSSSGNAGRSKGLKSFINDRFRLNFFGNSKLKMSSLEEDKKSLLSFYNRRGYRNASIVADTVIQVNKNSAHVYLKINEGRRFYFRNITWQGNYKYSDKTLSTILNIQKGDVYSFELLNQKLNYNPTGRDVGSVYFDDGYLMFGVNPVEVGVEGDSVDVEIRINEGSQFTINQVRIKGNAQTSDHVIRRELRTLPGQKFSRQDLVRSTRDLAALGYFNPETIDVKPVLNGTEGTVDLEYTVEEVSGTEFQLSAGLTGNSQLFGTLGIALNNFSARKFFSFKDWHGLPLGDGQKLQISAQSNASTFQNYSLSFSEPWFGGKKHNSFSLNFSHVVNQRYNFELEKFGKLKLYSASVGLGKRLRWPDDYFQLQQSITYSYYDFNDYNNIGLGISNGDSHSLTFNTTFSRYNLDNPIYPRSGSSLSLRVSLTPPYSLFNNRDYENESNEEKYKFVEYHKWDFDAEFYTPIAGDLVFHAKTSMGFLGSYSSALGIGPFERYFLGGSGIGSTGDFLIGSQPIGLRGYDENAIVPVDPNSGFDGGVVFNKFTFELRYPVSLGKPMIYVLGFMEAGNTWNSYEDYNPNQLFKTVGVGVRIDLPGMGLIGIDYGHALDKTIGNFSPVRENFTFTMGGSRR</sequence>